<evidence type="ECO:0000256" key="8">
    <source>
        <dbReference type="ARBA" id="ARBA00022777"/>
    </source>
</evidence>
<feature type="active site" description="Phosphocysteine intermediate; for EIIB activity" evidence="11">
    <location>
        <position position="214"/>
    </location>
</feature>
<protein>
    <submittedName>
        <fullName evidence="17">PTS system, beta-glucosides-specific IIA component</fullName>
        <ecNumber evidence="17">2.7.1.69</ecNumber>
    </submittedName>
</protein>
<dbReference type="GO" id="GO:0090589">
    <property type="term" value="F:protein-phosphocysteine-trehalose phosphotransferase system transporter activity"/>
    <property type="evidence" value="ECO:0007669"/>
    <property type="project" value="TreeGrafter"/>
</dbReference>
<evidence type="ECO:0000256" key="13">
    <source>
        <dbReference type="SAM" id="Phobius"/>
    </source>
</evidence>
<keyword evidence="18" id="KW-1185">Reference proteome</keyword>
<evidence type="ECO:0000313" key="18">
    <source>
        <dbReference type="Proteomes" id="UP000023703"/>
    </source>
</evidence>
<evidence type="ECO:0000256" key="7">
    <source>
        <dbReference type="ARBA" id="ARBA00022692"/>
    </source>
</evidence>
<dbReference type="GO" id="GO:0009401">
    <property type="term" value="P:phosphoenolpyruvate-dependent sugar phosphotransferase system"/>
    <property type="evidence" value="ECO:0007669"/>
    <property type="project" value="UniProtKB-KW"/>
</dbReference>
<evidence type="ECO:0000259" key="16">
    <source>
        <dbReference type="PROSITE" id="PS51103"/>
    </source>
</evidence>
<keyword evidence="5 17" id="KW-0808">Transferase</keyword>
<dbReference type="EMBL" id="CP006842">
    <property type="protein sequence ID" value="AHW65108.1"/>
    <property type="molecule type" value="Genomic_DNA"/>
</dbReference>
<feature type="domain" description="PTS EIIA type-1" evidence="14">
    <location>
        <begin position="22"/>
        <end position="127"/>
    </location>
</feature>
<feature type="domain" description="PTS EIIC type-1" evidence="16">
    <location>
        <begin position="302"/>
        <end position="669"/>
    </location>
</feature>
<dbReference type="InterPro" id="IPR036878">
    <property type="entry name" value="Glu_permease_IIB"/>
</dbReference>
<feature type="transmembrane region" description="Helical" evidence="13">
    <location>
        <begin position="586"/>
        <end position="612"/>
    </location>
</feature>
<evidence type="ECO:0000256" key="6">
    <source>
        <dbReference type="ARBA" id="ARBA00022683"/>
    </source>
</evidence>
<dbReference type="PANTHER" id="PTHR30175:SF1">
    <property type="entry name" value="PTS SYSTEM ARBUTIN-, CELLOBIOSE-, AND SALICIN-SPECIFIC EIIBC COMPONENT-RELATED"/>
    <property type="match status" value="1"/>
</dbReference>
<feature type="region of interest" description="Disordered" evidence="12">
    <location>
        <begin position="159"/>
        <end position="187"/>
    </location>
</feature>
<proteinExistence type="predicted"/>
<accession>X5DPH9</accession>
<feature type="transmembrane region" description="Helical" evidence="13">
    <location>
        <begin position="632"/>
        <end position="654"/>
    </location>
</feature>
<dbReference type="Pfam" id="PF02378">
    <property type="entry name" value="PTS_EIIC"/>
    <property type="match status" value="1"/>
</dbReference>
<comment type="subcellular location">
    <subcellularLocation>
        <location evidence="1">Cell membrane</location>
        <topology evidence="1">Multi-pass membrane protein</topology>
    </subcellularLocation>
</comment>
<keyword evidence="7 13" id="KW-0812">Transmembrane</keyword>
<dbReference type="Pfam" id="PF00358">
    <property type="entry name" value="PTS_EIIA_1"/>
    <property type="match status" value="1"/>
</dbReference>
<feature type="transmembrane region" description="Helical" evidence="13">
    <location>
        <begin position="494"/>
        <end position="516"/>
    </location>
</feature>
<dbReference type="RefSeq" id="WP_038550102.1">
    <property type="nucleotide sequence ID" value="NZ_CP006842.1"/>
</dbReference>
<feature type="transmembrane region" description="Helical" evidence="13">
    <location>
        <begin position="300"/>
        <end position="321"/>
    </location>
</feature>
<dbReference type="AlphaFoldDB" id="X5DPH9"/>
<dbReference type="InterPro" id="IPR011055">
    <property type="entry name" value="Dup_hybrid_motif"/>
</dbReference>
<feature type="domain" description="PTS EIIB type-1" evidence="15">
    <location>
        <begin position="192"/>
        <end position="274"/>
    </location>
</feature>
<keyword evidence="2" id="KW-0813">Transport</keyword>
<dbReference type="HOGENOM" id="CLU_012312_10_0_11"/>
<dbReference type="InterPro" id="IPR050558">
    <property type="entry name" value="PTS_Sugar-Specific_Components"/>
</dbReference>
<gene>
    <name evidence="17" type="primary">bglP</name>
    <name evidence="17" type="ORF">CGLY_13340</name>
</gene>
<evidence type="ECO:0000313" key="17">
    <source>
        <dbReference type="EMBL" id="AHW65108.1"/>
    </source>
</evidence>
<dbReference type="PROSITE" id="PS51093">
    <property type="entry name" value="PTS_EIIA_TYPE_1"/>
    <property type="match status" value="1"/>
</dbReference>
<dbReference type="eggNOG" id="COG1264">
    <property type="taxonomic scope" value="Bacteria"/>
</dbReference>
<dbReference type="GO" id="GO:0008982">
    <property type="term" value="F:protein-N(PI)-phosphohistidine-sugar phosphotransferase activity"/>
    <property type="evidence" value="ECO:0007669"/>
    <property type="project" value="InterPro"/>
</dbReference>
<organism evidence="17 18">
    <name type="scientific">Corynebacterium glyciniphilum AJ 3170</name>
    <dbReference type="NCBI Taxonomy" id="1404245"/>
    <lineage>
        <taxon>Bacteria</taxon>
        <taxon>Bacillati</taxon>
        <taxon>Actinomycetota</taxon>
        <taxon>Actinomycetes</taxon>
        <taxon>Mycobacteriales</taxon>
        <taxon>Corynebacteriaceae</taxon>
        <taxon>Corynebacterium</taxon>
    </lineage>
</organism>
<feature type="transmembrane region" description="Helical" evidence="13">
    <location>
        <begin position="341"/>
        <end position="361"/>
    </location>
</feature>
<feature type="transmembrane region" description="Helical" evidence="13">
    <location>
        <begin position="528"/>
        <end position="549"/>
    </location>
</feature>
<evidence type="ECO:0000256" key="10">
    <source>
        <dbReference type="ARBA" id="ARBA00023136"/>
    </source>
</evidence>
<sequence>MEYEQVMTPIPGTVIRMTDVPDPVFAREAMGGGFGITDTAGGDVCAPVSGKVIMVAKTGHAVGITTDAGLQYLVHLGLDTVELEGRPFTVDVAKGDRVEAGQKIATMDVDEIVSAGKSTTTVVVVTNSKKLVDHVDVTVGDAALGDTVAEVYLTASQPSEVTAAEETAEPAEAADTEAAPSPQRPADLTGFDATAWDIINGIGGAENVRSVTHCITRVRFYLKDGNLADDEAVADLDGVIDVVRAGGQYQVVIGADVEDVYEAVSDQLGTEGDDTAASDAPEKERPTTVLGWAKYGFSELIGVITGSMIPVIGLLAASGIIKGILSLLLTFDVIVEESNTYQIINAMSDAVFFFLPIFVGFTAAKRLGADPIIVSIIGGVLCYPSLVEMSETEGDSALLGMSLNSDFFGIPFHVAGYSYSIFPIIVAAWLASVIEPWLKRVIPNTVRMIFVPLFEVVIVSLAILLILGPVVMFISTGIANAIQGLYDLSPTASGMVIGALYQSLVIFGLHWAVIPLVAQDIAANGNSYLNAIISATMVAQGGAVLAVFIKTKIEKIKTLSGPAAISAFCGITEPAMYGVNLKYGRVFIMASIGGAVGGLLTGMFNVNMWGFTGALIGFTSFVNPADGVDSSFWGYLIASAAGLSVAFVLTWFFGFKDSDVDKGREVKKVRLGRREPN</sequence>
<evidence type="ECO:0000256" key="1">
    <source>
        <dbReference type="ARBA" id="ARBA00004651"/>
    </source>
</evidence>
<dbReference type="Gene3D" id="2.70.70.10">
    <property type="entry name" value="Glucose Permease (Domain IIA)"/>
    <property type="match status" value="1"/>
</dbReference>
<keyword evidence="10 13" id="KW-0472">Membrane</keyword>
<dbReference type="InterPro" id="IPR001996">
    <property type="entry name" value="PTS_IIB_1"/>
</dbReference>
<dbReference type="GO" id="GO:0016301">
    <property type="term" value="F:kinase activity"/>
    <property type="evidence" value="ECO:0007669"/>
    <property type="project" value="UniProtKB-KW"/>
</dbReference>
<dbReference type="PROSITE" id="PS01035">
    <property type="entry name" value="PTS_EIIB_TYPE_1_CYS"/>
    <property type="match status" value="1"/>
</dbReference>
<dbReference type="GO" id="GO:0005886">
    <property type="term" value="C:plasma membrane"/>
    <property type="evidence" value="ECO:0007669"/>
    <property type="project" value="UniProtKB-SubCell"/>
</dbReference>
<dbReference type="PROSITE" id="PS51103">
    <property type="entry name" value="PTS_EIIC_TYPE_1"/>
    <property type="match status" value="1"/>
</dbReference>
<dbReference type="PANTHER" id="PTHR30175">
    <property type="entry name" value="PHOSPHOTRANSFERASE SYSTEM TRANSPORT PROTEIN"/>
    <property type="match status" value="1"/>
</dbReference>
<keyword evidence="4" id="KW-0762">Sugar transport</keyword>
<keyword evidence="9 13" id="KW-1133">Transmembrane helix</keyword>
<name>X5DPH9_9CORY</name>
<reference evidence="17 18" key="1">
    <citation type="journal article" date="2015" name="Int. J. Syst. Evol. Microbiol.">
        <title>Revisiting Corynebacterium glyciniphilum (ex Kubota et al., 1972) sp. nov., nom. rev., isolated from putrefied banana.</title>
        <authorList>
            <person name="Al-Dilaimi A."/>
            <person name="Bednarz H."/>
            <person name="Lomker A."/>
            <person name="Niehaus K."/>
            <person name="Kalinowski J."/>
            <person name="Ruckert C."/>
        </authorList>
    </citation>
    <scope>NUCLEOTIDE SEQUENCE [LARGE SCALE GENOMIC DNA]</scope>
    <source>
        <strain evidence="17">AJ 3170</strain>
    </source>
</reference>
<evidence type="ECO:0000256" key="11">
    <source>
        <dbReference type="PROSITE-ProRule" id="PRU00421"/>
    </source>
</evidence>
<keyword evidence="8" id="KW-0418">Kinase</keyword>
<evidence type="ECO:0000256" key="12">
    <source>
        <dbReference type="SAM" id="MobiDB-lite"/>
    </source>
</evidence>
<evidence type="ECO:0000256" key="9">
    <source>
        <dbReference type="ARBA" id="ARBA00022989"/>
    </source>
</evidence>
<dbReference type="eggNOG" id="COG2190">
    <property type="taxonomic scope" value="Bacteria"/>
</dbReference>
<dbReference type="EC" id="2.7.1.69" evidence="17"/>
<dbReference type="CDD" id="cd00212">
    <property type="entry name" value="PTS_IIB_glc"/>
    <property type="match status" value="1"/>
</dbReference>
<feature type="compositionally biased region" description="Acidic residues" evidence="12">
    <location>
        <begin position="166"/>
        <end position="175"/>
    </location>
</feature>
<dbReference type="OrthoDB" id="9797715at2"/>
<dbReference type="Pfam" id="PF00367">
    <property type="entry name" value="PTS_EIIB"/>
    <property type="match status" value="1"/>
</dbReference>
<evidence type="ECO:0000256" key="3">
    <source>
        <dbReference type="ARBA" id="ARBA00022475"/>
    </source>
</evidence>
<keyword evidence="3" id="KW-1003">Cell membrane</keyword>
<dbReference type="PROSITE" id="PS51098">
    <property type="entry name" value="PTS_EIIB_TYPE_1"/>
    <property type="match status" value="1"/>
</dbReference>
<dbReference type="NCBIfam" id="TIGR00830">
    <property type="entry name" value="PTBA"/>
    <property type="match status" value="1"/>
</dbReference>
<dbReference type="KEGG" id="cgy:CGLY_13340"/>
<dbReference type="SUPFAM" id="SSF51261">
    <property type="entry name" value="Duplicated hybrid motif"/>
    <property type="match status" value="1"/>
</dbReference>
<dbReference type="SUPFAM" id="SSF55604">
    <property type="entry name" value="Glucose permease domain IIB"/>
    <property type="match status" value="1"/>
</dbReference>
<evidence type="ECO:0000256" key="5">
    <source>
        <dbReference type="ARBA" id="ARBA00022679"/>
    </source>
</evidence>
<dbReference type="InterPro" id="IPR013013">
    <property type="entry name" value="PTS_EIIC_1"/>
</dbReference>
<keyword evidence="6" id="KW-0598">Phosphotransferase system</keyword>
<dbReference type="eggNOG" id="COG1263">
    <property type="taxonomic scope" value="Bacteria"/>
</dbReference>
<dbReference type="InterPro" id="IPR001127">
    <property type="entry name" value="PTS_EIIA_1_perm"/>
</dbReference>
<feature type="transmembrane region" description="Helical" evidence="13">
    <location>
        <begin position="561"/>
        <end position="579"/>
    </location>
</feature>
<dbReference type="GO" id="GO:0015771">
    <property type="term" value="P:trehalose transport"/>
    <property type="evidence" value="ECO:0007669"/>
    <property type="project" value="TreeGrafter"/>
</dbReference>
<dbReference type="InterPro" id="IPR003352">
    <property type="entry name" value="PTS_EIIC"/>
</dbReference>
<feature type="transmembrane region" description="Helical" evidence="13">
    <location>
        <begin position="407"/>
        <end position="430"/>
    </location>
</feature>
<evidence type="ECO:0000256" key="4">
    <source>
        <dbReference type="ARBA" id="ARBA00022597"/>
    </source>
</evidence>
<evidence type="ECO:0000256" key="2">
    <source>
        <dbReference type="ARBA" id="ARBA00022448"/>
    </source>
</evidence>
<dbReference type="Proteomes" id="UP000023703">
    <property type="component" value="Chromosome"/>
</dbReference>
<evidence type="ECO:0000259" key="14">
    <source>
        <dbReference type="PROSITE" id="PS51093"/>
    </source>
</evidence>
<dbReference type="InterPro" id="IPR018113">
    <property type="entry name" value="PTrfase_EIIB_Cys"/>
</dbReference>
<dbReference type="STRING" id="1404245.CGLY_13340"/>
<dbReference type="Gene3D" id="3.30.1360.60">
    <property type="entry name" value="Glucose permease domain IIB"/>
    <property type="match status" value="1"/>
</dbReference>
<feature type="transmembrane region" description="Helical" evidence="13">
    <location>
        <begin position="450"/>
        <end position="474"/>
    </location>
</feature>
<evidence type="ECO:0000259" key="15">
    <source>
        <dbReference type="PROSITE" id="PS51098"/>
    </source>
</evidence>